<dbReference type="AlphaFoldDB" id="A0A0U4WW77"/>
<dbReference type="CDD" id="cd00882">
    <property type="entry name" value="Ras_like_GTPase"/>
    <property type="match status" value="1"/>
</dbReference>
<protein>
    <recommendedName>
        <fullName evidence="3">G domain-containing protein</fullName>
    </recommendedName>
</protein>
<dbReference type="Gene3D" id="3.40.50.300">
    <property type="entry name" value="P-loop containing nucleotide triphosphate hydrolases"/>
    <property type="match status" value="1"/>
</dbReference>
<sequence>MFPVMLIPGLVLPAIALVRFMKAVSGRRIAVIGGAQTGKTTLVTYLRDRRLPDPGTESQPVQDKFTLRFGKKDVECVVARDVPGGGGQLVPESKEAFTKADFVLYLFRADRLVAGDAESLLQVKTHLDTMKIWLDGDRFSKPRIVLVGTHEDAIEEHAGVRADPRELVASLNVIKLGRVKLGNPDVVVGSLDTAKGCAKLVQDVTEALR</sequence>
<dbReference type="KEGG" id="malk:MalAC0309_1201"/>
<dbReference type="SUPFAM" id="SSF52540">
    <property type="entry name" value="P-loop containing nucleoside triphosphate hydrolases"/>
    <property type="match status" value="1"/>
</dbReference>
<evidence type="ECO:0000313" key="1">
    <source>
        <dbReference type="EMBL" id="BAU32058.1"/>
    </source>
</evidence>
<proteinExistence type="predicted"/>
<evidence type="ECO:0000313" key="2">
    <source>
        <dbReference type="Proteomes" id="UP000218965"/>
    </source>
</evidence>
<reference evidence="2" key="1">
    <citation type="submission" date="2015-12" db="EMBL/GenBank/DDBJ databases">
        <authorList>
            <person name="Shamseldin A."/>
            <person name="Moawad H."/>
            <person name="Abd El-Rahim W.M."/>
            <person name="Sadowsky M.J."/>
        </authorList>
    </citation>
    <scope>NUCLEOTIDE SEQUENCE [LARGE SCALE GENOMIC DNA]</scope>
    <source>
        <strain evidence="2">JAM AC0309</strain>
    </source>
</reference>
<dbReference type="InterPro" id="IPR027417">
    <property type="entry name" value="P-loop_NTPase"/>
</dbReference>
<organism evidence="1 2">
    <name type="scientific">Microcella alkaliphila</name>
    <dbReference type="NCBI Taxonomy" id="279828"/>
    <lineage>
        <taxon>Bacteria</taxon>
        <taxon>Bacillati</taxon>
        <taxon>Actinomycetota</taxon>
        <taxon>Actinomycetes</taxon>
        <taxon>Micrococcales</taxon>
        <taxon>Microbacteriaceae</taxon>
        <taxon>Microcella</taxon>
    </lineage>
</organism>
<reference evidence="1 2" key="2">
    <citation type="submission" date="2016-01" db="EMBL/GenBank/DDBJ databases">
        <title>Microcella alkaliphila JAM AC0309 whole genome shotgun sequence.</title>
        <authorList>
            <person name="Kurata A."/>
            <person name="Hirose Y."/>
            <person name="Kishimoto N."/>
            <person name="Kobayashi T."/>
        </authorList>
    </citation>
    <scope>NUCLEOTIDE SEQUENCE [LARGE SCALE GENOMIC DNA]</scope>
    <source>
        <strain evidence="1 2">JAM AC0309</strain>
    </source>
</reference>
<evidence type="ECO:0008006" key="3">
    <source>
        <dbReference type="Google" id="ProtNLM"/>
    </source>
</evidence>
<dbReference type="EMBL" id="AP017315">
    <property type="protein sequence ID" value="BAU32058.1"/>
    <property type="molecule type" value="Genomic_DNA"/>
</dbReference>
<name>A0A0U4WW77_9MICO</name>
<gene>
    <name evidence="1" type="ORF">MalAC0309_1201</name>
</gene>
<dbReference type="Proteomes" id="UP000218965">
    <property type="component" value="Chromosome"/>
</dbReference>
<accession>A0A0U4WW77</accession>